<proteinExistence type="predicted"/>
<evidence type="ECO:0000313" key="2">
    <source>
        <dbReference type="Proteomes" id="UP001159363"/>
    </source>
</evidence>
<name>A0ABQ9I6W4_9NEOP</name>
<dbReference type="Proteomes" id="UP001159363">
    <property type="component" value="Chromosome 2"/>
</dbReference>
<keyword evidence="2" id="KW-1185">Reference proteome</keyword>
<evidence type="ECO:0000313" key="1">
    <source>
        <dbReference type="EMBL" id="KAJ8892376.1"/>
    </source>
</evidence>
<comment type="caution">
    <text evidence="1">The sequence shown here is derived from an EMBL/GenBank/DDBJ whole genome shotgun (WGS) entry which is preliminary data.</text>
</comment>
<dbReference type="EMBL" id="JARBHB010000002">
    <property type="protein sequence ID" value="KAJ8892376.1"/>
    <property type="molecule type" value="Genomic_DNA"/>
</dbReference>
<sequence length="93" mass="10606">MKTPRAFKNRGIASLPVFYTHKKAWMNCNIFKRTAVLQSTKCRCKQRFLQALIAIENSPLSTLQLLQNIAVKYATYSVAEAWDNVTDQSLSHS</sequence>
<accession>A0ABQ9I6W4</accession>
<evidence type="ECO:0008006" key="3">
    <source>
        <dbReference type="Google" id="ProtNLM"/>
    </source>
</evidence>
<organism evidence="1 2">
    <name type="scientific">Dryococelus australis</name>
    <dbReference type="NCBI Taxonomy" id="614101"/>
    <lineage>
        <taxon>Eukaryota</taxon>
        <taxon>Metazoa</taxon>
        <taxon>Ecdysozoa</taxon>
        <taxon>Arthropoda</taxon>
        <taxon>Hexapoda</taxon>
        <taxon>Insecta</taxon>
        <taxon>Pterygota</taxon>
        <taxon>Neoptera</taxon>
        <taxon>Polyneoptera</taxon>
        <taxon>Phasmatodea</taxon>
        <taxon>Verophasmatodea</taxon>
        <taxon>Anareolatae</taxon>
        <taxon>Phasmatidae</taxon>
        <taxon>Eurycanthinae</taxon>
        <taxon>Dryococelus</taxon>
    </lineage>
</organism>
<gene>
    <name evidence="1" type="ORF">PR048_004956</name>
</gene>
<reference evidence="1 2" key="1">
    <citation type="submission" date="2023-02" db="EMBL/GenBank/DDBJ databases">
        <title>LHISI_Scaffold_Assembly.</title>
        <authorList>
            <person name="Stuart O.P."/>
            <person name="Cleave R."/>
            <person name="Magrath M.J.L."/>
            <person name="Mikheyev A.S."/>
        </authorList>
    </citation>
    <scope>NUCLEOTIDE SEQUENCE [LARGE SCALE GENOMIC DNA]</scope>
    <source>
        <strain evidence="1">Daus_M_001</strain>
        <tissue evidence="1">Leg muscle</tissue>
    </source>
</reference>
<protein>
    <recommendedName>
        <fullName evidence="3">DDE-1 domain-containing protein</fullName>
    </recommendedName>
</protein>